<proteinExistence type="predicted"/>
<comment type="caution">
    <text evidence="3">The sequence shown here is derived from an EMBL/GenBank/DDBJ whole genome shotgun (WGS) entry which is preliminary data.</text>
</comment>
<keyword evidence="1" id="KW-0812">Transmembrane</keyword>
<keyword evidence="4" id="KW-1185">Reference proteome</keyword>
<organism evidence="3 4">
    <name type="scientific">Brevibacillus thermoruber</name>
    <dbReference type="NCBI Taxonomy" id="33942"/>
    <lineage>
        <taxon>Bacteria</taxon>
        <taxon>Bacillati</taxon>
        <taxon>Bacillota</taxon>
        <taxon>Bacilli</taxon>
        <taxon>Bacillales</taxon>
        <taxon>Paenibacillaceae</taxon>
        <taxon>Brevibacillus</taxon>
    </lineage>
</organism>
<protein>
    <submittedName>
        <fullName evidence="3">DUF3899 domain-containing protein</fullName>
    </submittedName>
</protein>
<feature type="domain" description="DUF3899" evidence="2">
    <location>
        <begin position="32"/>
        <end position="120"/>
    </location>
</feature>
<sequence length="125" mass="13966">MPALVIFLVIMLSAAALAVGLTVPAEALLAIINRSFLAGLFLLVLGVFALVVRSGFFAVFWAGFKRLQALFFRRPRVMESDWYTPDDPVFARKKETFVRIGTSLLLWGGAALVFFSVALTVWYYR</sequence>
<evidence type="ECO:0000259" key="2">
    <source>
        <dbReference type="Pfam" id="PF13038"/>
    </source>
</evidence>
<dbReference type="EMBL" id="JAPYYP010000012">
    <property type="protein sequence ID" value="MDA5108944.1"/>
    <property type="molecule type" value="Genomic_DNA"/>
</dbReference>
<dbReference type="Proteomes" id="UP001151071">
    <property type="component" value="Unassembled WGS sequence"/>
</dbReference>
<feature type="transmembrane region" description="Helical" evidence="1">
    <location>
        <begin position="36"/>
        <end position="64"/>
    </location>
</feature>
<dbReference type="RefSeq" id="WP_271140130.1">
    <property type="nucleotide sequence ID" value="NZ_JAPYYP010000012.1"/>
</dbReference>
<dbReference type="InterPro" id="IPR025007">
    <property type="entry name" value="DUF3899"/>
</dbReference>
<dbReference type="AlphaFoldDB" id="A0A9X3TQJ9"/>
<gene>
    <name evidence="3" type="ORF">O3V59_11280</name>
</gene>
<keyword evidence="1" id="KW-1133">Transmembrane helix</keyword>
<reference evidence="3" key="1">
    <citation type="submission" date="2022-12" db="EMBL/GenBank/DDBJ databases">
        <title>Draft genome sequence of the thermophilic strain Brevibacillus thermoruber HT42, isolated from Los Humeros, Puebla, Mexico, with biotechnological potential.</title>
        <authorList>
            <person name="Lara Sanchez J."/>
            <person name="Solis Palacios R."/>
            <person name="Bustos Baena A.S."/>
            <person name="Ruz Baez A.E."/>
            <person name="Espinosa Luna G."/>
            <person name="Oliart Ros R.M."/>
        </authorList>
    </citation>
    <scope>NUCLEOTIDE SEQUENCE</scope>
    <source>
        <strain evidence="3">HT42</strain>
    </source>
</reference>
<evidence type="ECO:0000313" key="3">
    <source>
        <dbReference type="EMBL" id="MDA5108944.1"/>
    </source>
</evidence>
<name>A0A9X3TQJ9_9BACL</name>
<accession>A0A9X3TQJ9</accession>
<evidence type="ECO:0000313" key="4">
    <source>
        <dbReference type="Proteomes" id="UP001151071"/>
    </source>
</evidence>
<feature type="transmembrane region" description="Helical" evidence="1">
    <location>
        <begin position="104"/>
        <end position="124"/>
    </location>
</feature>
<evidence type="ECO:0000256" key="1">
    <source>
        <dbReference type="SAM" id="Phobius"/>
    </source>
</evidence>
<keyword evidence="1" id="KW-0472">Membrane</keyword>
<dbReference type="Pfam" id="PF13038">
    <property type="entry name" value="DUF3899"/>
    <property type="match status" value="1"/>
</dbReference>